<dbReference type="InterPro" id="IPR036249">
    <property type="entry name" value="Thioredoxin-like_sf"/>
</dbReference>
<dbReference type="AlphaFoldDB" id="A0AB34K3E3"/>
<dbReference type="EMBL" id="JBGBPQ010000002">
    <property type="protein sequence ID" value="KAL1527712.1"/>
    <property type="molecule type" value="Genomic_DNA"/>
</dbReference>
<dbReference type="Gene3D" id="3.40.30.10">
    <property type="entry name" value="Glutaredoxin"/>
    <property type="match status" value="1"/>
</dbReference>
<proteinExistence type="predicted"/>
<name>A0AB34K3E3_PRYPA</name>
<protein>
    <recommendedName>
        <fullName evidence="3">Thioredoxin domain-containing protein</fullName>
    </recommendedName>
</protein>
<organism evidence="1 2">
    <name type="scientific">Prymnesium parvum</name>
    <name type="common">Toxic golden alga</name>
    <dbReference type="NCBI Taxonomy" id="97485"/>
    <lineage>
        <taxon>Eukaryota</taxon>
        <taxon>Haptista</taxon>
        <taxon>Haptophyta</taxon>
        <taxon>Prymnesiophyceae</taxon>
        <taxon>Prymnesiales</taxon>
        <taxon>Prymnesiaceae</taxon>
        <taxon>Prymnesium</taxon>
    </lineage>
</organism>
<evidence type="ECO:0008006" key="3">
    <source>
        <dbReference type="Google" id="ProtNLM"/>
    </source>
</evidence>
<comment type="caution">
    <text evidence="1">The sequence shown here is derived from an EMBL/GenBank/DDBJ whole genome shotgun (WGS) entry which is preliminary data.</text>
</comment>
<reference evidence="1 2" key="1">
    <citation type="journal article" date="2024" name="Science">
        <title>Giant polyketide synthase enzymes in the biosynthesis of giant marine polyether toxins.</title>
        <authorList>
            <person name="Fallon T.R."/>
            <person name="Shende V.V."/>
            <person name="Wierzbicki I.H."/>
            <person name="Pendleton A.L."/>
            <person name="Watervoot N.F."/>
            <person name="Auber R.P."/>
            <person name="Gonzalez D.J."/>
            <person name="Wisecaver J.H."/>
            <person name="Moore B.S."/>
        </authorList>
    </citation>
    <scope>NUCLEOTIDE SEQUENCE [LARGE SCALE GENOMIC DNA]</scope>
    <source>
        <strain evidence="1 2">12B1</strain>
    </source>
</reference>
<evidence type="ECO:0000313" key="2">
    <source>
        <dbReference type="Proteomes" id="UP001515480"/>
    </source>
</evidence>
<gene>
    <name evidence="1" type="ORF">AB1Y20_009097</name>
</gene>
<accession>A0AB34K3E3</accession>
<dbReference type="SUPFAM" id="SSF52833">
    <property type="entry name" value="Thioredoxin-like"/>
    <property type="match status" value="1"/>
</dbReference>
<sequence>MMRSVLLEIAPRYHFRVRPESFGLFTACFSPFHPGARFSPAALPAMHTALLAALAYQFAPNVPCCSFRAGVYTSPTVAPRLASPAVAKLLPRLPIVISLPDRRAFERELIAAKEDGVAMVIKLSRPRCRACIDVGHKLDWLARKKPHHRFFEVDVKTPGGRSIVEAMGRPEGLPTVAIYDAGSLVFSKPLPLRLFGEVVEVLDQFDEAHVDAIRESKVNPGLGLAASVYSTLRRVTK</sequence>
<dbReference type="Proteomes" id="UP001515480">
    <property type="component" value="Unassembled WGS sequence"/>
</dbReference>
<keyword evidence="2" id="KW-1185">Reference proteome</keyword>
<evidence type="ECO:0000313" key="1">
    <source>
        <dbReference type="EMBL" id="KAL1527712.1"/>
    </source>
</evidence>